<dbReference type="NCBIfam" id="TIGR03984">
    <property type="entry name" value="CRISPR-associated protein Csx19"/>
    <property type="match status" value="1"/>
</dbReference>
<proteinExistence type="predicted"/>
<organism evidence="1 2">
    <name type="scientific">Petrachloros mirabilis ULC683</name>
    <dbReference type="NCBI Taxonomy" id="2781853"/>
    <lineage>
        <taxon>Bacteria</taxon>
        <taxon>Bacillati</taxon>
        <taxon>Cyanobacteriota</taxon>
        <taxon>Cyanophyceae</taxon>
        <taxon>Synechococcales</taxon>
        <taxon>Petrachlorosaceae</taxon>
        <taxon>Petrachloros</taxon>
        <taxon>Petrachloros mirabilis</taxon>
    </lineage>
</organism>
<evidence type="ECO:0000313" key="1">
    <source>
        <dbReference type="EMBL" id="NCJ07354.1"/>
    </source>
</evidence>
<protein>
    <submittedName>
        <fullName evidence="1">TIGR03984 family CRISPR-associated protein</fullName>
    </submittedName>
</protein>
<sequence length="191" mass="21652">MNTLARTSISTDMVSANFKDWLETQAKEHQLPYLLVHVDDGVIWGHFHKGYLCISNSVLKESPLLRIETLQQCRIFGKAGEIFLWKVGDSWKAGLVTNPDAEWIEEKQLLIGNHWKIHASEGFTILWDGAQGLKHAVPFTQVEFQENQKVSQSLRLVVHHYIEYDQDGLAHITLSRLVDVTTDSTAKGGTK</sequence>
<keyword evidence="2" id="KW-1185">Reference proteome</keyword>
<comment type="caution">
    <text evidence="1">The sequence shown here is derived from an EMBL/GenBank/DDBJ whole genome shotgun (WGS) entry which is preliminary data.</text>
</comment>
<dbReference type="AlphaFoldDB" id="A0A8K2A7W6"/>
<dbReference type="Proteomes" id="UP000607397">
    <property type="component" value="Unassembled WGS sequence"/>
</dbReference>
<dbReference type="EMBL" id="WVIC01000025">
    <property type="protein sequence ID" value="NCJ07354.1"/>
    <property type="molecule type" value="Genomic_DNA"/>
</dbReference>
<dbReference type="InterPro" id="IPR023815">
    <property type="entry name" value="CRISPR-assoc_Csx19"/>
</dbReference>
<evidence type="ECO:0000313" key="2">
    <source>
        <dbReference type="Proteomes" id="UP000607397"/>
    </source>
</evidence>
<dbReference type="RefSeq" id="WP_161825833.1">
    <property type="nucleotide sequence ID" value="NZ_WVIC01000025.1"/>
</dbReference>
<reference evidence="1" key="1">
    <citation type="submission" date="2019-12" db="EMBL/GenBank/DDBJ databases">
        <title>High-Quality draft genome sequences of three cyanobacteria isolated from the limestone walls of the Old Cathedral of Coimbra.</title>
        <authorList>
            <person name="Tiago I."/>
            <person name="Soares F."/>
            <person name="Portugal A."/>
        </authorList>
    </citation>
    <scope>NUCLEOTIDE SEQUENCE [LARGE SCALE GENOMIC DNA]</scope>
    <source>
        <strain evidence="1">C</strain>
    </source>
</reference>
<name>A0A8K2A7W6_9CYAN</name>
<accession>A0A8K2A7W6</accession>
<gene>
    <name evidence="1" type="ORF">GS597_12715</name>
</gene>